<keyword evidence="1" id="KW-0472">Membrane</keyword>
<organism evidence="2 3">
    <name type="scientific">Alteromonas arenosi</name>
    <dbReference type="NCBI Taxonomy" id="3055817"/>
    <lineage>
        <taxon>Bacteria</taxon>
        <taxon>Pseudomonadati</taxon>
        <taxon>Pseudomonadota</taxon>
        <taxon>Gammaproteobacteria</taxon>
        <taxon>Alteromonadales</taxon>
        <taxon>Alteromonadaceae</taxon>
        <taxon>Alteromonas/Salinimonas group</taxon>
        <taxon>Alteromonas</taxon>
    </lineage>
</organism>
<evidence type="ECO:0000313" key="3">
    <source>
        <dbReference type="Proteomes" id="UP001234343"/>
    </source>
</evidence>
<keyword evidence="1" id="KW-1133">Transmembrane helix</keyword>
<evidence type="ECO:0000256" key="1">
    <source>
        <dbReference type="SAM" id="Phobius"/>
    </source>
</evidence>
<keyword evidence="1" id="KW-0812">Transmembrane</keyword>
<keyword evidence="3" id="KW-1185">Reference proteome</keyword>
<dbReference type="Proteomes" id="UP001234343">
    <property type="component" value="Unassembled WGS sequence"/>
</dbReference>
<dbReference type="RefSeq" id="WP_289365590.1">
    <property type="nucleotide sequence ID" value="NZ_JAUCBP010000007.1"/>
</dbReference>
<evidence type="ECO:0000313" key="2">
    <source>
        <dbReference type="EMBL" id="MDM7861202.1"/>
    </source>
</evidence>
<feature type="transmembrane region" description="Helical" evidence="1">
    <location>
        <begin position="39"/>
        <end position="57"/>
    </location>
</feature>
<accession>A0ABT7SYE3</accession>
<proteinExistence type="predicted"/>
<name>A0ABT7SYE3_9ALTE</name>
<reference evidence="2 3" key="1">
    <citation type="submission" date="2023-06" db="EMBL/GenBank/DDBJ databases">
        <title>Alteromonas sp. ASW11-36 isolated from intertidal sand.</title>
        <authorList>
            <person name="Li Y."/>
        </authorList>
    </citation>
    <scope>NUCLEOTIDE SEQUENCE [LARGE SCALE GENOMIC DNA]</scope>
    <source>
        <strain evidence="2 3">ASW11-36</strain>
    </source>
</reference>
<comment type="caution">
    <text evidence="2">The sequence shown here is derived from an EMBL/GenBank/DDBJ whole genome shotgun (WGS) entry which is preliminary data.</text>
</comment>
<protein>
    <submittedName>
        <fullName evidence="2">Uncharacterized protein</fullName>
    </submittedName>
</protein>
<gene>
    <name evidence="2" type="ORF">QTP81_11415</name>
</gene>
<sequence>MTLLTILAVLFAALFIIIPLIEKSKVRVSDEDSQKMARWIYPLMMVTLILALIMALID</sequence>
<dbReference type="EMBL" id="JAUCBP010000007">
    <property type="protein sequence ID" value="MDM7861202.1"/>
    <property type="molecule type" value="Genomic_DNA"/>
</dbReference>